<evidence type="ECO:0000313" key="1">
    <source>
        <dbReference type="EMBL" id="KAI3669375.1"/>
    </source>
</evidence>
<keyword evidence="2" id="KW-1185">Reference proteome</keyword>
<organism evidence="1 2">
    <name type="scientific">Arctium lappa</name>
    <name type="common">Greater burdock</name>
    <name type="synonym">Lappa major</name>
    <dbReference type="NCBI Taxonomy" id="4217"/>
    <lineage>
        <taxon>Eukaryota</taxon>
        <taxon>Viridiplantae</taxon>
        <taxon>Streptophyta</taxon>
        <taxon>Embryophyta</taxon>
        <taxon>Tracheophyta</taxon>
        <taxon>Spermatophyta</taxon>
        <taxon>Magnoliopsida</taxon>
        <taxon>eudicotyledons</taxon>
        <taxon>Gunneridae</taxon>
        <taxon>Pentapetalae</taxon>
        <taxon>asterids</taxon>
        <taxon>campanulids</taxon>
        <taxon>Asterales</taxon>
        <taxon>Asteraceae</taxon>
        <taxon>Carduoideae</taxon>
        <taxon>Cardueae</taxon>
        <taxon>Arctiinae</taxon>
        <taxon>Arctium</taxon>
    </lineage>
</organism>
<dbReference type="EMBL" id="CM042062">
    <property type="protein sequence ID" value="KAI3669375.1"/>
    <property type="molecule type" value="Genomic_DNA"/>
</dbReference>
<reference evidence="1 2" key="2">
    <citation type="journal article" date="2022" name="Mol. Ecol. Resour.">
        <title>The genomes of chicory, endive, great burdock and yacon provide insights into Asteraceae paleo-polyploidization history and plant inulin production.</title>
        <authorList>
            <person name="Fan W."/>
            <person name="Wang S."/>
            <person name="Wang H."/>
            <person name="Wang A."/>
            <person name="Jiang F."/>
            <person name="Liu H."/>
            <person name="Zhao H."/>
            <person name="Xu D."/>
            <person name="Zhang Y."/>
        </authorList>
    </citation>
    <scope>NUCLEOTIDE SEQUENCE [LARGE SCALE GENOMIC DNA]</scope>
    <source>
        <strain evidence="2">cv. Niubang</strain>
    </source>
</reference>
<dbReference type="Proteomes" id="UP001055879">
    <property type="component" value="Linkage Group LG16"/>
</dbReference>
<comment type="caution">
    <text evidence="1">The sequence shown here is derived from an EMBL/GenBank/DDBJ whole genome shotgun (WGS) entry which is preliminary data.</text>
</comment>
<accession>A0ACB8XMM4</accession>
<evidence type="ECO:0000313" key="2">
    <source>
        <dbReference type="Proteomes" id="UP001055879"/>
    </source>
</evidence>
<sequence>MGFDWRLLIKNKVGSYGLTVRRGACTLDTLASHHGDLMSSVRVRTIDHGLLPFGFPMNYLSHCVLRLVVRENPTDISLATVDVGLPHLVEINTMDIPFPLDDIKINSGWSYNGCGTVCTCDCSGVGSLVEGEWTMIDKGRIVVGGCEEAPVVFRYAAEI</sequence>
<gene>
    <name evidence="1" type="ORF">L6452_40609</name>
</gene>
<name>A0ACB8XMM4_ARCLA</name>
<reference evidence="2" key="1">
    <citation type="journal article" date="2022" name="Mol. Ecol. Resour.">
        <title>The genomes of chicory, endive, great burdock and yacon provide insights into Asteraceae palaeo-polyploidization history and plant inulin production.</title>
        <authorList>
            <person name="Fan W."/>
            <person name="Wang S."/>
            <person name="Wang H."/>
            <person name="Wang A."/>
            <person name="Jiang F."/>
            <person name="Liu H."/>
            <person name="Zhao H."/>
            <person name="Xu D."/>
            <person name="Zhang Y."/>
        </authorList>
    </citation>
    <scope>NUCLEOTIDE SEQUENCE [LARGE SCALE GENOMIC DNA]</scope>
    <source>
        <strain evidence="2">cv. Niubang</strain>
    </source>
</reference>
<protein>
    <submittedName>
        <fullName evidence="1">Uncharacterized protein</fullName>
    </submittedName>
</protein>
<proteinExistence type="predicted"/>